<dbReference type="Gene3D" id="3.90.25.10">
    <property type="entry name" value="UDP-galactose 4-epimerase, domain 1"/>
    <property type="match status" value="1"/>
</dbReference>
<gene>
    <name evidence="2" type="ORF">CCC_00814</name>
</gene>
<organism evidence="2 3">
    <name type="scientific">Paramagnetospirillum magnetotacticum MS-1</name>
    <dbReference type="NCBI Taxonomy" id="272627"/>
    <lineage>
        <taxon>Bacteria</taxon>
        <taxon>Pseudomonadati</taxon>
        <taxon>Pseudomonadota</taxon>
        <taxon>Alphaproteobacteria</taxon>
        <taxon>Rhodospirillales</taxon>
        <taxon>Magnetospirillaceae</taxon>
        <taxon>Paramagnetospirillum</taxon>
    </lineage>
</organism>
<dbReference type="STRING" id="272627.CCC_00814"/>
<dbReference type="Proteomes" id="UP000031971">
    <property type="component" value="Unassembled WGS sequence"/>
</dbReference>
<dbReference type="PANTHER" id="PTHR43000">
    <property type="entry name" value="DTDP-D-GLUCOSE 4,6-DEHYDRATASE-RELATED"/>
    <property type="match status" value="1"/>
</dbReference>
<dbReference type="Pfam" id="PF16363">
    <property type="entry name" value="GDP_Man_Dehyd"/>
    <property type="match status" value="1"/>
</dbReference>
<dbReference type="InterPro" id="IPR016040">
    <property type="entry name" value="NAD(P)-bd_dom"/>
</dbReference>
<dbReference type="Gene3D" id="3.40.50.720">
    <property type="entry name" value="NAD(P)-binding Rossmann-like Domain"/>
    <property type="match status" value="1"/>
</dbReference>
<dbReference type="InterPro" id="IPR036291">
    <property type="entry name" value="NAD(P)-bd_dom_sf"/>
</dbReference>
<dbReference type="SUPFAM" id="SSF51735">
    <property type="entry name" value="NAD(P)-binding Rossmann-fold domains"/>
    <property type="match status" value="1"/>
</dbReference>
<sequence length="330" mass="37992">MSERILITGITGFVGSHLADYVLSLDGKYQVIGTKRWHLSRMDNVRHIQDRITWIDCDLTDPISTREMMNIAKPDRIFHCAAESFVSPSWKNPQRYMAMNYNATVNLLDWLHQNKSSAPFHIPGSGEEYGDIPEDKLPITPETVLLPVNPYAVTKIAQDLIGFVYHKSYGINVIRTRAFNHEGPRRDKVFGIPWYAYQVAMVEAGKMDPLLKVGHIDDRRNFTHVRDMVEAYWIASTKCRPGELYLVGSEAPETIYTFRQALEMLIGMSTVKGIRHETDPQYVRPTQVPRLIADTKKFRDDTGWEPKISFQTILSETLDYWRERVRLGTA</sequence>
<dbReference type="CDD" id="cd05260">
    <property type="entry name" value="GDP_MD_SDR_e"/>
    <property type="match status" value="1"/>
</dbReference>
<feature type="domain" description="NAD(P)-binding" evidence="1">
    <location>
        <begin position="6"/>
        <end position="317"/>
    </location>
</feature>
<accession>A0A0C2YRJ6</accession>
<keyword evidence="3" id="KW-1185">Reference proteome</keyword>
<reference evidence="2 3" key="1">
    <citation type="submission" date="2015-01" db="EMBL/GenBank/DDBJ databases">
        <title>Genome Sequence of Magnetospirillum magnetotacticum Strain MS-1.</title>
        <authorList>
            <person name="Marinov G.K."/>
            <person name="Smalley M.D."/>
            <person name="DeSalvo G."/>
        </authorList>
    </citation>
    <scope>NUCLEOTIDE SEQUENCE [LARGE SCALE GENOMIC DNA]</scope>
    <source>
        <strain evidence="2 3">MS-1</strain>
    </source>
</reference>
<evidence type="ECO:0000259" key="1">
    <source>
        <dbReference type="Pfam" id="PF16363"/>
    </source>
</evidence>
<dbReference type="OrthoDB" id="9779041at2"/>
<evidence type="ECO:0000313" key="2">
    <source>
        <dbReference type="EMBL" id="KIL97753.1"/>
    </source>
</evidence>
<protein>
    <submittedName>
        <fullName evidence="2">GDP-mannose 4 6-dehydratase</fullName>
    </submittedName>
</protein>
<evidence type="ECO:0000313" key="3">
    <source>
        <dbReference type="Proteomes" id="UP000031971"/>
    </source>
</evidence>
<proteinExistence type="predicted"/>
<dbReference type="EMBL" id="JXSL01000030">
    <property type="protein sequence ID" value="KIL97753.1"/>
    <property type="molecule type" value="Genomic_DNA"/>
</dbReference>
<dbReference type="AlphaFoldDB" id="A0A0C2YRJ6"/>
<comment type="caution">
    <text evidence="2">The sequence shown here is derived from an EMBL/GenBank/DDBJ whole genome shotgun (WGS) entry which is preliminary data.</text>
</comment>
<name>A0A0C2YRJ6_PARME</name>
<dbReference type="RefSeq" id="WP_009871267.1">
    <property type="nucleotide sequence ID" value="NZ_JXSL01000030.1"/>
</dbReference>